<keyword evidence="3 6" id="KW-0479">Metal-binding</keyword>
<name>A0A2G6KGH3_9BACT</name>
<comment type="subcellular location">
    <subcellularLocation>
        <location evidence="6">Cytoplasm</location>
    </subcellularLocation>
</comment>
<comment type="catalytic activity">
    <reaction evidence="6">
        <text>beta-D-fructose 6-phosphate + diphosphate = beta-D-fructose 1,6-bisphosphate + phosphate + H(+)</text>
        <dbReference type="Rhea" id="RHEA:13613"/>
        <dbReference type="ChEBI" id="CHEBI:15378"/>
        <dbReference type="ChEBI" id="CHEBI:32966"/>
        <dbReference type="ChEBI" id="CHEBI:33019"/>
        <dbReference type="ChEBI" id="CHEBI:43474"/>
        <dbReference type="ChEBI" id="CHEBI:57634"/>
        <dbReference type="EC" id="2.7.1.90"/>
    </reaction>
</comment>
<comment type="pathway">
    <text evidence="6">Carbohydrate degradation; glycolysis; D-glyceraldehyde 3-phosphate and glycerone phosphate from D-glucose: step 3/4.</text>
</comment>
<feature type="binding site" evidence="6">
    <location>
        <begin position="171"/>
        <end position="173"/>
    </location>
    <ligand>
        <name>substrate</name>
    </ligand>
</feature>
<evidence type="ECO:0000256" key="5">
    <source>
        <dbReference type="ARBA" id="ARBA00022842"/>
    </source>
</evidence>
<keyword evidence="6" id="KW-0324">Glycolysis</keyword>
<keyword evidence="5 6" id="KW-0460">Magnesium</keyword>
<dbReference type="Pfam" id="PF00365">
    <property type="entry name" value="PFK"/>
    <property type="match status" value="1"/>
</dbReference>
<accession>A0A2G6KGH3</accession>
<comment type="function">
    <text evidence="6">Catalyzes the phosphorylation of D-fructose 6-phosphate, the first committing step of glycolysis. Uses inorganic phosphate (PPi) as phosphoryl donor instead of ATP like common ATP-dependent phosphofructokinases (ATP-PFKs), which renders the reaction reversible, and can thus function both in glycolysis and gluconeogenesis. Consistently, PPi-PFK can replace the enzymes of both the forward (ATP-PFK) and reverse (fructose-bisphosphatase (FBPase)) reactions.</text>
</comment>
<feature type="binding site" evidence="6">
    <location>
        <position position="47"/>
    </location>
    <ligand>
        <name>diphosphate</name>
        <dbReference type="ChEBI" id="CHEBI:33019"/>
    </ligand>
</feature>
<dbReference type="InterPro" id="IPR035966">
    <property type="entry name" value="PKF_sf"/>
</dbReference>
<evidence type="ECO:0000313" key="9">
    <source>
        <dbReference type="EMBL" id="PIE34715.1"/>
    </source>
</evidence>
<dbReference type="InterPro" id="IPR000023">
    <property type="entry name" value="Phosphofructokinase_dom"/>
</dbReference>
<keyword evidence="4 6" id="KW-0418">Kinase</keyword>
<dbReference type="PANTHER" id="PTHR45770">
    <property type="entry name" value="ATP-DEPENDENT 6-PHOSPHOFRUCTOKINASE 1"/>
    <property type="match status" value="1"/>
</dbReference>
<proteinExistence type="inferred from homology"/>
<comment type="caution">
    <text evidence="6">Lacks conserved residue(s) required for the propagation of feature annotation.</text>
</comment>
<evidence type="ECO:0000256" key="6">
    <source>
        <dbReference type="HAMAP-Rule" id="MF_01978"/>
    </source>
</evidence>
<evidence type="ECO:0000259" key="8">
    <source>
        <dbReference type="Pfam" id="PF00365"/>
    </source>
</evidence>
<protein>
    <recommendedName>
        <fullName evidence="6">Pyrophosphate--fructose 6-phosphate 1-phosphotransferase</fullName>
        <ecNumber evidence="6">2.7.1.90</ecNumber>
    </recommendedName>
    <alternativeName>
        <fullName evidence="6">6-phosphofructokinase, pyrophosphate dependent</fullName>
    </alternativeName>
    <alternativeName>
        <fullName evidence="6">PPi-dependent phosphofructokinase</fullName>
        <shortName evidence="6">PPi-PFK</shortName>
    </alternativeName>
    <alternativeName>
        <fullName evidence="6">Pyrophosphate-dependent 6-phosphofructose-1-kinase</fullName>
    </alternativeName>
</protein>
<feature type="region of interest" description="Disordered" evidence="7">
    <location>
        <begin position="1"/>
        <end position="20"/>
    </location>
</feature>
<dbReference type="Gene3D" id="3.40.50.450">
    <property type="match status" value="1"/>
</dbReference>
<dbReference type="Proteomes" id="UP000230821">
    <property type="component" value="Unassembled WGS sequence"/>
</dbReference>
<feature type="binding site" evidence="6">
    <location>
        <position position="143"/>
    </location>
    <ligand>
        <name>Mg(2+)</name>
        <dbReference type="ChEBI" id="CHEBI:18420"/>
        <note>catalytic</note>
    </ligand>
</feature>
<comment type="similarity">
    <text evidence="6">Belongs to the phosphofructokinase type A (PFKA) family. PPi-dependent PFK group II subfamily. Clade 'B2' sub-subfamily.</text>
</comment>
<evidence type="ECO:0000256" key="4">
    <source>
        <dbReference type="ARBA" id="ARBA00022777"/>
    </source>
</evidence>
<evidence type="ECO:0000256" key="3">
    <source>
        <dbReference type="ARBA" id="ARBA00022723"/>
    </source>
</evidence>
<dbReference type="SUPFAM" id="SSF53784">
    <property type="entry name" value="Phosphofructokinase"/>
    <property type="match status" value="1"/>
</dbReference>
<dbReference type="GO" id="GO:0047334">
    <property type="term" value="F:diphosphate-fructose-6-phosphate 1-phosphotransferase activity"/>
    <property type="evidence" value="ECO:0007669"/>
    <property type="project" value="UniProtKB-EC"/>
</dbReference>
<dbReference type="GO" id="GO:0005737">
    <property type="term" value="C:cytoplasm"/>
    <property type="evidence" value="ECO:0007669"/>
    <property type="project" value="UniProtKB-SubCell"/>
</dbReference>
<comment type="caution">
    <text evidence="9">The sequence shown here is derived from an EMBL/GenBank/DDBJ whole genome shotgun (WGS) entry which is preliminary data.</text>
</comment>
<dbReference type="GO" id="GO:0006002">
    <property type="term" value="P:fructose 6-phosphate metabolic process"/>
    <property type="evidence" value="ECO:0007669"/>
    <property type="project" value="InterPro"/>
</dbReference>
<dbReference type="InterPro" id="IPR022953">
    <property type="entry name" value="ATP_PFK"/>
</dbReference>
<dbReference type="GO" id="GO:0046872">
    <property type="term" value="F:metal ion binding"/>
    <property type="evidence" value="ECO:0007669"/>
    <property type="project" value="UniProtKB-KW"/>
</dbReference>
<keyword evidence="2 6" id="KW-0808">Transferase</keyword>
<dbReference type="EMBL" id="PDSK01000078">
    <property type="protein sequence ID" value="PIE34715.1"/>
    <property type="molecule type" value="Genomic_DNA"/>
</dbReference>
<dbReference type="HAMAP" id="MF_01978">
    <property type="entry name" value="Phosphofructokinase_II_B2"/>
    <property type="match status" value="1"/>
</dbReference>
<feature type="active site" description="Proton acceptor" evidence="6">
    <location>
        <position position="173"/>
    </location>
</feature>
<comment type="cofactor">
    <cofactor evidence="1 6">
        <name>Mg(2+)</name>
        <dbReference type="ChEBI" id="CHEBI:18420"/>
    </cofactor>
</comment>
<reference evidence="9 10" key="1">
    <citation type="submission" date="2017-10" db="EMBL/GenBank/DDBJ databases">
        <title>Novel microbial diversity and functional potential in the marine mammal oral microbiome.</title>
        <authorList>
            <person name="Dudek N.K."/>
            <person name="Sun C.L."/>
            <person name="Burstein D."/>
            <person name="Kantor R.S."/>
            <person name="Aliaga Goltsman D.S."/>
            <person name="Bik E.M."/>
            <person name="Thomas B.C."/>
            <person name="Banfield J.F."/>
            <person name="Relman D.A."/>
        </authorList>
    </citation>
    <scope>NUCLEOTIDE SEQUENCE [LARGE SCALE GENOMIC DNA]</scope>
    <source>
        <strain evidence="9">DOLJORAL78_47_16</strain>
    </source>
</reference>
<evidence type="ECO:0000256" key="1">
    <source>
        <dbReference type="ARBA" id="ARBA00001946"/>
    </source>
</evidence>
<dbReference type="NCBIfam" id="NF010675">
    <property type="entry name" value="PRK14072.1"/>
    <property type="match status" value="1"/>
</dbReference>
<dbReference type="InterPro" id="IPR050929">
    <property type="entry name" value="PFKA"/>
</dbReference>
<feature type="site" description="Important for catalytic activity and substrate specificity; stabilizes the transition state when the phosphoryl donor is PPi; prevents ATP from binding by mimicking the alpha-phosphate group of ATP" evidence="6">
    <location>
        <position position="144"/>
    </location>
</feature>
<evidence type="ECO:0000256" key="7">
    <source>
        <dbReference type="SAM" id="MobiDB-lite"/>
    </source>
</evidence>
<dbReference type="PIRSF" id="PIRSF036483">
    <property type="entry name" value="PFK_XF0274"/>
    <property type="match status" value="1"/>
</dbReference>
<feature type="binding site" evidence="6">
    <location>
        <begin position="219"/>
        <end position="221"/>
    </location>
    <ligand>
        <name>substrate</name>
    </ligand>
</feature>
<dbReference type="AlphaFoldDB" id="A0A2G6KGH3"/>
<dbReference type="UniPathway" id="UPA00109">
    <property type="reaction ID" value="UER00182"/>
</dbReference>
<dbReference type="Gene3D" id="3.40.50.460">
    <property type="entry name" value="Phosphofructokinase domain"/>
    <property type="match status" value="1"/>
</dbReference>
<evidence type="ECO:0000313" key="10">
    <source>
        <dbReference type="Proteomes" id="UP000230821"/>
    </source>
</evidence>
<dbReference type="InterPro" id="IPR011404">
    <property type="entry name" value="PPi-PFK"/>
</dbReference>
<comment type="subunit">
    <text evidence="6">Homodimer.</text>
</comment>
<gene>
    <name evidence="6" type="primary">pfp</name>
    <name evidence="9" type="ORF">CSA56_07005</name>
</gene>
<keyword evidence="6" id="KW-0963">Cytoplasm</keyword>
<evidence type="ECO:0000256" key="2">
    <source>
        <dbReference type="ARBA" id="ARBA00022679"/>
    </source>
</evidence>
<dbReference type="EC" id="2.7.1.90" evidence="6"/>
<sequence length="440" mass="48303">MSLRLTQPDENGGQPWQGLKPGQIYLQRRRRTMATLRGKLVVAQSGGPTAVFNSSACGVIQEALKHDDVFDGVYGASNGIMGVLHENMIDMRKESPESIEAMRRTPASTLGTCRRKLDKNDLERILDVCKAHDIRYFFYNGGNDSMDTANKVHKMAVDAGYEMRAFGIPKTIDNDLVETDHCPGFGSAARLMALATRDVGRDTESGALTTTPINIMEIMGRDAGWLTGATAIGRKDERDAPHLIYMPEVPLTIEKFLDDVKKVHDRLGFVIVALSEGVRDPEGNLLMKSSQLDAFGHTQLGGVGDFLAKTITDTLGIKSRTNIAGTIQRSLISMASPVDLEEAYQVGQMGIKYALEGKSGYMVSLVRESDDPYSCTTGLAPLDKVANLTKEVPREMINEAGNDVNETFLKYVTPLVGEIPPSYPRFKKHAIGQLLEAYQR</sequence>
<organism evidence="9 10">
    <name type="scientific">candidate division KSB3 bacterium</name>
    <dbReference type="NCBI Taxonomy" id="2044937"/>
    <lineage>
        <taxon>Bacteria</taxon>
        <taxon>candidate division KSB3</taxon>
    </lineage>
</organism>
<dbReference type="PRINTS" id="PR00476">
    <property type="entry name" value="PHFRCTKINASE"/>
</dbReference>
<comment type="activity regulation">
    <text evidence="6">Non-allosteric.</text>
</comment>
<feature type="binding site" evidence="6">
    <location>
        <position position="276"/>
    </location>
    <ligand>
        <name>substrate</name>
    </ligand>
</feature>
<feature type="site" description="Important for catalytic activity; stabilizes the transition state when the phosphoryl donor is PPi" evidence="6">
    <location>
        <position position="170"/>
    </location>
</feature>
<feature type="domain" description="Phosphofructokinase" evidence="8">
    <location>
        <begin position="40"/>
        <end position="332"/>
    </location>
</feature>
<dbReference type="GO" id="GO:0003872">
    <property type="term" value="F:6-phosphofructokinase activity"/>
    <property type="evidence" value="ECO:0007669"/>
    <property type="project" value="UniProtKB-UniRule"/>
</dbReference>